<evidence type="ECO:0000313" key="2">
    <source>
        <dbReference type="EMBL" id="OJJ07465.1"/>
    </source>
</evidence>
<dbReference type="OrthoDB" id="5131368at2759"/>
<accession>A0A1L9Q116</accession>
<protein>
    <recommendedName>
        <fullName evidence="1">ER-bound oxygenase mpaB/mpaB'/Rubber oxygenase catalytic domain-containing protein</fullName>
    </recommendedName>
</protein>
<dbReference type="PANTHER" id="PTHR36151">
    <property type="entry name" value="BLR2777 PROTEIN"/>
    <property type="match status" value="1"/>
</dbReference>
<dbReference type="Proteomes" id="UP000184073">
    <property type="component" value="Unassembled WGS sequence"/>
</dbReference>
<proteinExistence type="predicted"/>
<organism evidence="2 3">
    <name type="scientific">Aspergillus versicolor CBS 583.65</name>
    <dbReference type="NCBI Taxonomy" id="1036611"/>
    <lineage>
        <taxon>Eukaryota</taxon>
        <taxon>Fungi</taxon>
        <taxon>Dikarya</taxon>
        <taxon>Ascomycota</taxon>
        <taxon>Pezizomycotina</taxon>
        <taxon>Eurotiomycetes</taxon>
        <taxon>Eurotiomycetidae</taxon>
        <taxon>Eurotiales</taxon>
        <taxon>Aspergillaceae</taxon>
        <taxon>Aspergillus</taxon>
        <taxon>Aspergillus subgen. Nidulantes</taxon>
    </lineage>
</organism>
<dbReference type="InterPro" id="IPR018713">
    <property type="entry name" value="MPAB/Lcp_cat_dom"/>
</dbReference>
<name>A0A1L9Q116_ASPVE</name>
<evidence type="ECO:0000259" key="1">
    <source>
        <dbReference type="Pfam" id="PF09995"/>
    </source>
</evidence>
<dbReference type="Pfam" id="PF09995">
    <property type="entry name" value="MPAB_Lcp_cat"/>
    <property type="match status" value="1"/>
</dbReference>
<evidence type="ECO:0000313" key="3">
    <source>
        <dbReference type="Proteomes" id="UP000184073"/>
    </source>
</evidence>
<keyword evidence="3" id="KW-1185">Reference proteome</keyword>
<dbReference type="GeneID" id="63729149"/>
<sequence length="274" mass="31854">MAVRKSRNEHSFNTIAEPEILRTVLQNDIFIFGLPFAILCQFAHPALAKGSYSHSNFSSRLELRLRNTLRFSNAVLFGTQQEKQSIVSVIHRHHSRVKGAGYDADDPELHKWTAATIFMSILNVHEEFIGKLPQSTKETLLQESAIFGSSLRMPPTMWPSTMDEFWKYWNHNISTLQITPEARRLSQHVLYPQNTPLWMSIGAPLMRLVTASWLPDRLAREYSFQPSMMGELMYYHFALSMRVAYPLIPAALSQRQHRFYMNDLKETLKRLRRD</sequence>
<dbReference type="VEuPathDB" id="FungiDB:ASPVEDRAFT_46766"/>
<reference evidence="3" key="1">
    <citation type="journal article" date="2017" name="Genome Biol.">
        <title>Comparative genomics reveals high biological diversity and specific adaptations in the industrially and medically important fungal genus Aspergillus.</title>
        <authorList>
            <person name="de Vries R.P."/>
            <person name="Riley R."/>
            <person name="Wiebenga A."/>
            <person name="Aguilar-Osorio G."/>
            <person name="Amillis S."/>
            <person name="Uchima C.A."/>
            <person name="Anderluh G."/>
            <person name="Asadollahi M."/>
            <person name="Askin M."/>
            <person name="Barry K."/>
            <person name="Battaglia E."/>
            <person name="Bayram O."/>
            <person name="Benocci T."/>
            <person name="Braus-Stromeyer S.A."/>
            <person name="Caldana C."/>
            <person name="Canovas D."/>
            <person name="Cerqueira G.C."/>
            <person name="Chen F."/>
            <person name="Chen W."/>
            <person name="Choi C."/>
            <person name="Clum A."/>
            <person name="Dos Santos R.A."/>
            <person name="Damasio A.R."/>
            <person name="Diallinas G."/>
            <person name="Emri T."/>
            <person name="Fekete E."/>
            <person name="Flipphi M."/>
            <person name="Freyberg S."/>
            <person name="Gallo A."/>
            <person name="Gournas C."/>
            <person name="Habgood R."/>
            <person name="Hainaut M."/>
            <person name="Harispe M.L."/>
            <person name="Henrissat B."/>
            <person name="Hilden K.S."/>
            <person name="Hope R."/>
            <person name="Hossain A."/>
            <person name="Karabika E."/>
            <person name="Karaffa L."/>
            <person name="Karanyi Z."/>
            <person name="Krasevec N."/>
            <person name="Kuo A."/>
            <person name="Kusch H."/>
            <person name="LaButti K."/>
            <person name="Lagendijk E.L."/>
            <person name="Lapidus A."/>
            <person name="Levasseur A."/>
            <person name="Lindquist E."/>
            <person name="Lipzen A."/>
            <person name="Logrieco A.F."/>
            <person name="MacCabe A."/>
            <person name="Maekelae M.R."/>
            <person name="Malavazi I."/>
            <person name="Melin P."/>
            <person name="Meyer V."/>
            <person name="Mielnichuk N."/>
            <person name="Miskei M."/>
            <person name="Molnar A.P."/>
            <person name="Mule G."/>
            <person name="Ngan C.Y."/>
            <person name="Orejas M."/>
            <person name="Orosz E."/>
            <person name="Ouedraogo J.P."/>
            <person name="Overkamp K.M."/>
            <person name="Park H.-S."/>
            <person name="Perrone G."/>
            <person name="Piumi F."/>
            <person name="Punt P.J."/>
            <person name="Ram A.F."/>
            <person name="Ramon A."/>
            <person name="Rauscher S."/>
            <person name="Record E."/>
            <person name="Riano-Pachon D.M."/>
            <person name="Robert V."/>
            <person name="Roehrig J."/>
            <person name="Ruller R."/>
            <person name="Salamov A."/>
            <person name="Salih N.S."/>
            <person name="Samson R.A."/>
            <person name="Sandor E."/>
            <person name="Sanguinetti M."/>
            <person name="Schuetze T."/>
            <person name="Sepcic K."/>
            <person name="Shelest E."/>
            <person name="Sherlock G."/>
            <person name="Sophianopoulou V."/>
            <person name="Squina F.M."/>
            <person name="Sun H."/>
            <person name="Susca A."/>
            <person name="Todd R.B."/>
            <person name="Tsang A."/>
            <person name="Unkles S.E."/>
            <person name="van de Wiele N."/>
            <person name="van Rossen-Uffink D."/>
            <person name="Oliveira J.V."/>
            <person name="Vesth T.C."/>
            <person name="Visser J."/>
            <person name="Yu J.-H."/>
            <person name="Zhou M."/>
            <person name="Andersen M.R."/>
            <person name="Archer D.B."/>
            <person name="Baker S.E."/>
            <person name="Benoit I."/>
            <person name="Brakhage A.A."/>
            <person name="Braus G.H."/>
            <person name="Fischer R."/>
            <person name="Frisvad J.C."/>
            <person name="Goldman G.H."/>
            <person name="Houbraken J."/>
            <person name="Oakley B."/>
            <person name="Pocsi I."/>
            <person name="Scazzocchio C."/>
            <person name="Seiboth B."/>
            <person name="vanKuyk P.A."/>
            <person name="Wortman J."/>
            <person name="Dyer P.S."/>
            <person name="Grigoriev I.V."/>
        </authorList>
    </citation>
    <scope>NUCLEOTIDE SEQUENCE [LARGE SCALE GENOMIC DNA]</scope>
    <source>
        <strain evidence="3">CBS 583.65</strain>
    </source>
</reference>
<dbReference type="AlphaFoldDB" id="A0A1L9Q116"/>
<dbReference type="RefSeq" id="XP_040673227.1">
    <property type="nucleotide sequence ID" value="XM_040813638.1"/>
</dbReference>
<feature type="domain" description="ER-bound oxygenase mpaB/mpaB'/Rubber oxygenase catalytic" evidence="1">
    <location>
        <begin position="22"/>
        <end position="239"/>
    </location>
</feature>
<dbReference type="EMBL" id="KV878137">
    <property type="protein sequence ID" value="OJJ07465.1"/>
    <property type="molecule type" value="Genomic_DNA"/>
</dbReference>
<gene>
    <name evidence="2" type="ORF">ASPVEDRAFT_46766</name>
</gene>
<dbReference type="PANTHER" id="PTHR36151:SF3">
    <property type="entry name" value="ER-BOUND OXYGENASE MPAB_MPAB'_RUBBER OXYGENASE CATALYTIC DOMAIN-CONTAINING PROTEIN"/>
    <property type="match status" value="1"/>
</dbReference>
<dbReference type="GO" id="GO:0016491">
    <property type="term" value="F:oxidoreductase activity"/>
    <property type="evidence" value="ECO:0007669"/>
    <property type="project" value="InterPro"/>
</dbReference>